<feature type="compositionally biased region" description="Low complexity" evidence="1">
    <location>
        <begin position="162"/>
        <end position="182"/>
    </location>
</feature>
<feature type="compositionally biased region" description="Low complexity" evidence="1">
    <location>
        <begin position="16"/>
        <end position="28"/>
    </location>
</feature>
<name>A0ABR3PUU4_9TREE</name>
<comment type="caution">
    <text evidence="2">The sequence shown here is derived from an EMBL/GenBank/DDBJ whole genome shotgun (WGS) entry which is preliminary data.</text>
</comment>
<protein>
    <recommendedName>
        <fullName evidence="4">Monopolin complex subunit Csm1/Pcs1 C-terminal domain-containing protein</fullName>
    </recommendedName>
</protein>
<feature type="region of interest" description="Disordered" evidence="1">
    <location>
        <begin position="1"/>
        <end position="100"/>
    </location>
</feature>
<feature type="compositionally biased region" description="Basic and acidic residues" evidence="1">
    <location>
        <begin position="225"/>
        <end position="238"/>
    </location>
</feature>
<dbReference type="RefSeq" id="XP_069206152.1">
    <property type="nucleotide sequence ID" value="XM_069356311.1"/>
</dbReference>
<feature type="region of interest" description="Disordered" evidence="1">
    <location>
        <begin position="162"/>
        <end position="185"/>
    </location>
</feature>
<evidence type="ECO:0008006" key="4">
    <source>
        <dbReference type="Google" id="ProtNLM"/>
    </source>
</evidence>
<dbReference type="Proteomes" id="UP001565368">
    <property type="component" value="Unassembled WGS sequence"/>
</dbReference>
<dbReference type="CDD" id="cd23787">
    <property type="entry name" value="RWD_CSM1"/>
    <property type="match status" value="1"/>
</dbReference>
<accession>A0ABR3PUU4</accession>
<dbReference type="PANTHER" id="PTHR28006:SF1">
    <property type="entry name" value="MONOPOLIN COMPLEX SUBUNIT CSM1"/>
    <property type="match status" value="1"/>
</dbReference>
<dbReference type="GeneID" id="95988942"/>
<dbReference type="InterPro" id="IPR040349">
    <property type="entry name" value="Csm1/Pcs1"/>
</dbReference>
<keyword evidence="3" id="KW-1185">Reference proteome</keyword>
<feature type="region of interest" description="Disordered" evidence="1">
    <location>
        <begin position="225"/>
        <end position="257"/>
    </location>
</feature>
<dbReference type="EMBL" id="JBBXJM010000006">
    <property type="protein sequence ID" value="KAL1406208.1"/>
    <property type="molecule type" value="Genomic_DNA"/>
</dbReference>
<dbReference type="PANTHER" id="PTHR28006">
    <property type="entry name" value="MONOPOLIN COMPLEX SUBUNIT CSM1"/>
    <property type="match status" value="1"/>
</dbReference>
<evidence type="ECO:0000313" key="2">
    <source>
        <dbReference type="EMBL" id="KAL1406208.1"/>
    </source>
</evidence>
<reference evidence="2 3" key="1">
    <citation type="submission" date="2023-08" db="EMBL/GenBank/DDBJ databases">
        <title>Annotated Genome Sequence of Vanrija albida AlHP1.</title>
        <authorList>
            <person name="Herzog R."/>
        </authorList>
    </citation>
    <scope>NUCLEOTIDE SEQUENCE [LARGE SCALE GENOMIC DNA]</scope>
    <source>
        <strain evidence="2 3">AlHP1</strain>
    </source>
</reference>
<evidence type="ECO:0000256" key="1">
    <source>
        <dbReference type="SAM" id="MobiDB-lite"/>
    </source>
</evidence>
<feature type="compositionally biased region" description="Acidic residues" evidence="1">
    <location>
        <begin position="30"/>
        <end position="43"/>
    </location>
</feature>
<proteinExistence type="predicted"/>
<evidence type="ECO:0000313" key="3">
    <source>
        <dbReference type="Proteomes" id="UP001565368"/>
    </source>
</evidence>
<gene>
    <name evidence="2" type="ORF">Q8F55_007899</name>
</gene>
<organism evidence="2 3">
    <name type="scientific">Vanrija albida</name>
    <dbReference type="NCBI Taxonomy" id="181172"/>
    <lineage>
        <taxon>Eukaryota</taxon>
        <taxon>Fungi</taxon>
        <taxon>Dikarya</taxon>
        <taxon>Basidiomycota</taxon>
        <taxon>Agaricomycotina</taxon>
        <taxon>Tremellomycetes</taxon>
        <taxon>Trichosporonales</taxon>
        <taxon>Trichosporonaceae</taxon>
        <taxon>Vanrija</taxon>
    </lineage>
</organism>
<sequence length="379" mass="41280">MPPAAKASTKRGKENVAPSKAAKVAKVAAQDDELAGDDFDAMDVEPVKEKPKAGRPPKAAKATKGDAPAGEEERAASEPSDVAVAVKKGSSAPDADRLRRERDTFAKQFEELSRLRVTESEAVFEKYKERAAAKAKAQADLIENLSALNEKQASKVAELEKALAASQAAAERAAERAAQASAPPVLDAKLDSKGVKELRDEVFKLRNTIKSKDEQITTIQREYDAEVKHSRSLQKERASSANPPAPAPPSSEEAEKDQLSVRLYEDISGLAILNINVKQTNAGKEVTCNCLQTSIEGRSFGFKLRSYNEFDKRAKKWSKMIEMTPEGLKNEKDTAFVTRLGPFASGFIIPYDQLASAWEQLRARMSDDGVFEDVPTADA</sequence>